<dbReference type="OrthoDB" id="10397786at2759"/>
<comment type="caution">
    <text evidence="1">The sequence shown here is derived from an EMBL/GenBank/DDBJ whole genome shotgun (WGS) entry which is preliminary data.</text>
</comment>
<accession>A0A8X7RG80</accession>
<dbReference type="AlphaFoldDB" id="A0A8X7RG80"/>
<sequence length="325" mass="37294">MCLREDIQKLSKAVQNFVTQVTSNHVDIFNNPSDDEYDLDLADDKEEEFFSEQNIGPSCGIFDESDIRGGQYSIDNGAPIFDVYDDDVKDNGSFFDVQSVVSNLDKFDERVMEQVTTEKGEVESLKFDYPVYVQETPTLSPENFAPSYEVIRDFNIKYTTLPFQTMMETDLIQSRGRRDMQCKFYKAQVILMDMPTVFQARKYISMTTLAFAMNYAFFFMTNESKPSHSKYSMLKILSYNITVVDILLMEKKIHGAVASLKQVKMLDTGWYDTFQRCDFIAYVPARVHDGIVFDNDTTSELLVLLRITDLAMAQSGNSTEELDLP</sequence>
<evidence type="ECO:0000313" key="2">
    <source>
        <dbReference type="Proteomes" id="UP000886595"/>
    </source>
</evidence>
<evidence type="ECO:0000313" key="1">
    <source>
        <dbReference type="EMBL" id="KAG2288619.1"/>
    </source>
</evidence>
<name>A0A8X7RG80_BRACI</name>
<reference evidence="1 2" key="1">
    <citation type="submission" date="2020-02" db="EMBL/GenBank/DDBJ databases">
        <authorList>
            <person name="Ma Q."/>
            <person name="Huang Y."/>
            <person name="Song X."/>
            <person name="Pei D."/>
        </authorList>
    </citation>
    <scope>NUCLEOTIDE SEQUENCE [LARGE SCALE GENOMIC DNA]</scope>
    <source>
        <strain evidence="1">Sxm20200214</strain>
        <tissue evidence="1">Leaf</tissue>
    </source>
</reference>
<protein>
    <submittedName>
        <fullName evidence="1">Uncharacterized protein</fullName>
    </submittedName>
</protein>
<proteinExistence type="predicted"/>
<dbReference type="Proteomes" id="UP000886595">
    <property type="component" value="Unassembled WGS sequence"/>
</dbReference>
<dbReference type="EMBL" id="JAAMPC010000010">
    <property type="protein sequence ID" value="KAG2288619.1"/>
    <property type="molecule type" value="Genomic_DNA"/>
</dbReference>
<keyword evidence="2" id="KW-1185">Reference proteome</keyword>
<gene>
    <name evidence="1" type="ORF">Bca52824_048223</name>
</gene>
<organism evidence="1 2">
    <name type="scientific">Brassica carinata</name>
    <name type="common">Ethiopian mustard</name>
    <name type="synonym">Abyssinian cabbage</name>
    <dbReference type="NCBI Taxonomy" id="52824"/>
    <lineage>
        <taxon>Eukaryota</taxon>
        <taxon>Viridiplantae</taxon>
        <taxon>Streptophyta</taxon>
        <taxon>Embryophyta</taxon>
        <taxon>Tracheophyta</taxon>
        <taxon>Spermatophyta</taxon>
        <taxon>Magnoliopsida</taxon>
        <taxon>eudicotyledons</taxon>
        <taxon>Gunneridae</taxon>
        <taxon>Pentapetalae</taxon>
        <taxon>rosids</taxon>
        <taxon>malvids</taxon>
        <taxon>Brassicales</taxon>
        <taxon>Brassicaceae</taxon>
        <taxon>Brassiceae</taxon>
        <taxon>Brassica</taxon>
    </lineage>
</organism>